<dbReference type="RefSeq" id="YP_009545951.1">
    <property type="nucleotide sequence ID" value="NC_040152.1"/>
</dbReference>
<dbReference type="GeneID" id="38575377"/>
<gene>
    <name evidence="1" type="primary">orf155</name>
</gene>
<evidence type="ECO:0000313" key="1">
    <source>
        <dbReference type="EMBL" id="ASQ40012.1"/>
    </source>
</evidence>
<protein>
    <submittedName>
        <fullName evidence="1">Uncharacterized protein</fullName>
    </submittedName>
</protein>
<keyword evidence="1" id="KW-0934">Plastid</keyword>
<geneLocation type="plastid" evidence="1"/>
<reference evidence="1" key="1">
    <citation type="submission" date="2017-05" db="EMBL/GenBank/DDBJ databases">
        <title>Plastid comparative genomics reveals ancient divergence between Glaucophyte genera.</title>
        <authorList>
            <person name="Figueroa-Martinez F.J."/>
            <person name="Jackson C."/>
            <person name="Reyes-Prieto A."/>
        </authorList>
    </citation>
    <scope>NUCLEOTIDE SEQUENCE</scope>
    <source>
        <strain evidence="1">SAG 229-2</strain>
    </source>
</reference>
<organism evidence="1">
    <name type="scientific">Glaucocystis incrassata</name>
    <dbReference type="NCBI Taxonomy" id="1789788"/>
    <lineage>
        <taxon>Eukaryota</taxon>
        <taxon>Glaucocystophyceae</taxon>
        <taxon>Glaucocystales</taxon>
        <taxon>Glaucocystaceae</taxon>
        <taxon>Glaucocystis</taxon>
    </lineage>
</organism>
<sequence>MSQFLVDYLPTMELKFYDHWFYDHWAESCLYYDPDLKVALDTLYKSYIGMRNDEFEFQARPLSKRKLSSLLKNRTFTEKSVESKKRNTGVIFIGVSLTLKGHKYMVETEKLEEQARNSTNKV</sequence>
<dbReference type="AlphaFoldDB" id="A0A3G1IVE8"/>
<proteinExistence type="predicted"/>
<dbReference type="EMBL" id="MF167425">
    <property type="protein sequence ID" value="ASQ40012.1"/>
    <property type="molecule type" value="Genomic_DNA"/>
</dbReference>
<name>A0A3G1IVE8_9EUKA</name>
<accession>A0A3G1IVE8</accession>